<evidence type="ECO:0000256" key="2">
    <source>
        <dbReference type="ARBA" id="ARBA00022692"/>
    </source>
</evidence>
<comment type="subcellular location">
    <subcellularLocation>
        <location evidence="1">Membrane</location>
        <topology evidence="1">Single-pass membrane protein</topology>
    </subcellularLocation>
</comment>
<evidence type="ECO:0000256" key="5">
    <source>
        <dbReference type="ARBA" id="ARBA00023136"/>
    </source>
</evidence>
<organism evidence="8 9">
    <name type="scientific">Discostella pseudostelligera</name>
    <dbReference type="NCBI Taxonomy" id="259834"/>
    <lineage>
        <taxon>Eukaryota</taxon>
        <taxon>Sar</taxon>
        <taxon>Stramenopiles</taxon>
        <taxon>Ochrophyta</taxon>
        <taxon>Bacillariophyta</taxon>
        <taxon>Coscinodiscophyceae</taxon>
        <taxon>Thalassiosirophycidae</taxon>
        <taxon>Stephanodiscales</taxon>
        <taxon>Stephanodiscaceae</taxon>
        <taxon>Discostella</taxon>
    </lineage>
</organism>
<evidence type="ECO:0000256" key="3">
    <source>
        <dbReference type="ARBA" id="ARBA00022933"/>
    </source>
</evidence>
<evidence type="ECO:0000256" key="1">
    <source>
        <dbReference type="ARBA" id="ARBA00004167"/>
    </source>
</evidence>
<sequence length="106" mass="11341">MVYITSEGTVSDTKKRKWGLSLLRDWIVAVFDFIGIFFRTLTTSHAALEHERGRRQTTYAQRQGIRRNAGAGGGSGLGSSTRGEGGGGSNIRRVNQLGCANNPAGG</sequence>
<dbReference type="EMBL" id="JALLBG020000044">
    <property type="protein sequence ID" value="KAL3770209.1"/>
    <property type="molecule type" value="Genomic_DNA"/>
</dbReference>
<evidence type="ECO:0000313" key="9">
    <source>
        <dbReference type="Proteomes" id="UP001530293"/>
    </source>
</evidence>
<dbReference type="PANTHER" id="PTHR16875">
    <property type="entry name" value="SELENOPROTEIN K"/>
    <property type="match status" value="1"/>
</dbReference>
<feature type="transmembrane region" description="Helical" evidence="7">
    <location>
        <begin position="26"/>
        <end position="48"/>
    </location>
</feature>
<keyword evidence="2 7" id="KW-0812">Transmembrane</keyword>
<dbReference type="AlphaFoldDB" id="A0ABD3N252"/>
<proteinExistence type="predicted"/>
<evidence type="ECO:0000313" key="8">
    <source>
        <dbReference type="EMBL" id="KAL3770209.1"/>
    </source>
</evidence>
<keyword evidence="5 7" id="KW-0472">Membrane</keyword>
<dbReference type="Proteomes" id="UP001530293">
    <property type="component" value="Unassembled WGS sequence"/>
</dbReference>
<accession>A0ABD3N252</accession>
<dbReference type="GO" id="GO:0016020">
    <property type="term" value="C:membrane"/>
    <property type="evidence" value="ECO:0007669"/>
    <property type="project" value="UniProtKB-SubCell"/>
</dbReference>
<protein>
    <submittedName>
        <fullName evidence="8">Uncharacterized protein</fullName>
    </submittedName>
</protein>
<evidence type="ECO:0000256" key="7">
    <source>
        <dbReference type="SAM" id="Phobius"/>
    </source>
</evidence>
<reference evidence="8 9" key="1">
    <citation type="submission" date="2024-10" db="EMBL/GenBank/DDBJ databases">
        <title>Updated reference genomes for cyclostephanoid diatoms.</title>
        <authorList>
            <person name="Roberts W.R."/>
            <person name="Alverson A.J."/>
        </authorList>
    </citation>
    <scope>NUCLEOTIDE SEQUENCE [LARGE SCALE GENOMIC DNA]</scope>
    <source>
        <strain evidence="8 9">AJA232-27</strain>
    </source>
</reference>
<keyword evidence="3" id="KW-0712">Selenocysteine</keyword>
<dbReference type="InterPro" id="IPR024491">
    <property type="entry name" value="Se_SelK/SelG"/>
</dbReference>
<dbReference type="PANTHER" id="PTHR16875:SF0">
    <property type="entry name" value="SELENOPROTEIN K"/>
    <property type="match status" value="1"/>
</dbReference>
<feature type="region of interest" description="Disordered" evidence="6">
    <location>
        <begin position="52"/>
        <end position="106"/>
    </location>
</feature>
<feature type="compositionally biased region" description="Gly residues" evidence="6">
    <location>
        <begin position="70"/>
        <end position="89"/>
    </location>
</feature>
<dbReference type="Pfam" id="PF10961">
    <property type="entry name" value="SelK_SelG"/>
    <property type="match status" value="1"/>
</dbReference>
<comment type="caution">
    <text evidence="8">The sequence shown here is derived from an EMBL/GenBank/DDBJ whole genome shotgun (WGS) entry which is preliminary data.</text>
</comment>
<evidence type="ECO:0000256" key="6">
    <source>
        <dbReference type="SAM" id="MobiDB-lite"/>
    </source>
</evidence>
<gene>
    <name evidence="8" type="ORF">ACHAWU_009149</name>
</gene>
<name>A0ABD3N252_9STRA</name>
<keyword evidence="4 7" id="KW-1133">Transmembrane helix</keyword>
<evidence type="ECO:0000256" key="4">
    <source>
        <dbReference type="ARBA" id="ARBA00022989"/>
    </source>
</evidence>
<keyword evidence="9" id="KW-1185">Reference proteome</keyword>